<name>A0A0D2HBP4_9EURO</name>
<keyword evidence="5" id="KW-1185">Reference proteome</keyword>
<feature type="domain" description="DUF7357" evidence="3">
    <location>
        <begin position="1"/>
        <end position="145"/>
    </location>
</feature>
<dbReference type="Pfam" id="PF24054">
    <property type="entry name" value="DUF7357"/>
    <property type="match status" value="1"/>
</dbReference>
<feature type="compositionally biased region" description="Basic and acidic residues" evidence="1">
    <location>
        <begin position="1133"/>
        <end position="1143"/>
    </location>
</feature>
<gene>
    <name evidence="4" type="ORF">Z518_02512</name>
</gene>
<dbReference type="InterPro" id="IPR055781">
    <property type="entry name" value="DUF7357"/>
</dbReference>
<feature type="compositionally biased region" description="Polar residues" evidence="1">
    <location>
        <begin position="440"/>
        <end position="460"/>
    </location>
</feature>
<feature type="compositionally biased region" description="Acidic residues" evidence="1">
    <location>
        <begin position="300"/>
        <end position="312"/>
    </location>
</feature>
<feature type="compositionally biased region" description="Low complexity" evidence="1">
    <location>
        <begin position="1104"/>
        <end position="1114"/>
    </location>
</feature>
<feature type="compositionally biased region" description="Low complexity" evidence="1">
    <location>
        <begin position="963"/>
        <end position="977"/>
    </location>
</feature>
<accession>A0A0D2HBP4</accession>
<feature type="region of interest" description="Disordered" evidence="1">
    <location>
        <begin position="953"/>
        <end position="1291"/>
    </location>
</feature>
<feature type="compositionally biased region" description="Acidic residues" evidence="1">
    <location>
        <begin position="182"/>
        <end position="199"/>
    </location>
</feature>
<feature type="region of interest" description="Disordered" evidence="1">
    <location>
        <begin position="733"/>
        <end position="757"/>
    </location>
</feature>
<dbReference type="HOGENOM" id="CLU_251167_0_0_1"/>
<evidence type="ECO:0000259" key="2">
    <source>
        <dbReference type="Pfam" id="PF23086"/>
    </source>
</evidence>
<feature type="compositionally biased region" description="Basic residues" evidence="1">
    <location>
        <begin position="469"/>
        <end position="486"/>
    </location>
</feature>
<proteinExistence type="predicted"/>
<protein>
    <submittedName>
        <fullName evidence="4">Uncharacterized protein</fullName>
    </submittedName>
</protein>
<feature type="compositionally biased region" description="Polar residues" evidence="1">
    <location>
        <begin position="1032"/>
        <end position="1052"/>
    </location>
</feature>
<dbReference type="InterPro" id="IPR056398">
    <property type="entry name" value="Tudor_Coilin"/>
</dbReference>
<feature type="compositionally biased region" description="Acidic residues" evidence="1">
    <location>
        <begin position="321"/>
        <end position="331"/>
    </location>
</feature>
<dbReference type="Pfam" id="PF23086">
    <property type="entry name" value="Tudor_Coilin"/>
    <property type="match status" value="1"/>
</dbReference>
<dbReference type="GeneID" id="25290583"/>
<feature type="domain" description="Coilin tudor" evidence="2">
    <location>
        <begin position="762"/>
        <end position="875"/>
    </location>
</feature>
<feature type="region of interest" description="Disordered" evidence="1">
    <location>
        <begin position="370"/>
        <end position="491"/>
    </location>
</feature>
<feature type="compositionally biased region" description="Low complexity" evidence="1">
    <location>
        <begin position="332"/>
        <end position="344"/>
    </location>
</feature>
<sequence>MRLQLLIQRHTFPPVQILFTTGTGPASHTKSRDCTIADLLNDVNDLVPLESADGEWGLEDYVVEVAATADQTSTYECLHFQTCEAVLREDDEVIIRALTSEDLRARRLGGRHQISGDGRHLIDGVAFGRQWLKKTNRPGIVIPPRKRRKVLMEEPFAENEEETRQFLSLENNHTGALVPYTGDEDEDDEDYVDETEADDSAPQVSIRGEFDDADADAEDHSGLSAQEMHARGEELSTELKFLLEDAADIARAGSGIESRRILENKLKRKRDLQDDKENYDDDTFEGFSTPVQASTNAAVGDEDSDADTDGVLEEVATQNIVEDDDDDDESGSDATSSSESSSSDSDAESIMAELTIKQAQKRALNLIKDALNDSSNDSESAEDDSTSSSATDSDSDALHDREPDSDTSSSSSSSSSSSESGSEVEKEQNGNLKKPAGATADSSSNLQPPETGLSDSNRASTGVPFSGSRRTHNKNNRAKKRKKLNFLKKQGLLSEDADFQALAAYEQKSQSANASANGIVEQMQDGNGDQVPEAKSEDTEGMADKIANGPSHTDAEASPGESGEQVQDPVPESSTQLDSQTATEPTPKRARLDLASSRRMLFSSLGLRTPKTPEDEQALKEKLAKSARPVKNNRSPSNGTGLNFRPSQTPAEDDESWKNKLVISAVECEQQEGVLTPPPFPFRQGWSKPSNAGFNRNKRAERDRHQSYQDKNDLDQEDDQTAFAPDISSLVAANGQDAVRTNGTKTTPPAGDEESDGIVIPTSFEILPELDRAKVLPGTIIAYKELHVDATTDYQPEISSYRVGRVSHMDADGTIHLQLAKGCVKSASSAKFDKETGKRVYGKFDLEQEDGDDVLDDGAREITFSNMILPRLVEASSVEVPDSNRVNGLGSSDAPARSVDDGDAVIPESAEQKLKPQAPEKLQISVDEITTPRRKEITDMMKEAGFESALDEHLLKTIPNPSDPSDSPWEPPSQSQEEYPHRFRRRSPREGNQPLDKGAVDANITFDSDWSPVSSPIVHPQETVEYPHISQMEINSSGAIQTTNDSSYQDAQKVSPAPAVDDLSFTISEHENPAREEESNSGDINNHEENDEPGQRQNSPAPPESEASPSQPQEAENDESSDRKNSFLGGRGSDGRDSLHHGDGLSGDESDFPSLGEFISSRKPRKATRSPTIKVSPPPTRRSLRHSRKVESRSPSISPPLPPSSQPAIKLSQSQSEPRMAQIPPGTQVIDLTTSSDAASPPKRDRGFSYGRFKTEPRVNGTGKTYPNTAKPAPGVGTRRLLTTKKTRSYY</sequence>
<feature type="compositionally biased region" description="Basic and acidic residues" evidence="1">
    <location>
        <begin position="1068"/>
        <end position="1078"/>
    </location>
</feature>
<feature type="region of interest" description="Disordered" evidence="1">
    <location>
        <begin position="273"/>
        <end position="354"/>
    </location>
</feature>
<feature type="compositionally biased region" description="Basic and acidic residues" evidence="1">
    <location>
        <begin position="698"/>
        <end position="714"/>
    </location>
</feature>
<feature type="compositionally biased region" description="Polar residues" evidence="1">
    <location>
        <begin position="632"/>
        <end position="650"/>
    </location>
</feature>
<dbReference type="RefSeq" id="XP_013274994.1">
    <property type="nucleotide sequence ID" value="XM_013419540.1"/>
</dbReference>
<evidence type="ECO:0000256" key="1">
    <source>
        <dbReference type="SAM" id="MobiDB-lite"/>
    </source>
</evidence>
<dbReference type="OrthoDB" id="3365616at2759"/>
<feature type="compositionally biased region" description="Polar residues" evidence="1">
    <location>
        <begin position="507"/>
        <end position="516"/>
    </location>
</feature>
<evidence type="ECO:0000313" key="4">
    <source>
        <dbReference type="EMBL" id="KIX07858.1"/>
    </source>
</evidence>
<evidence type="ECO:0000313" key="5">
    <source>
        <dbReference type="Proteomes" id="UP000053617"/>
    </source>
</evidence>
<organism evidence="4 5">
    <name type="scientific">Rhinocladiella mackenziei CBS 650.93</name>
    <dbReference type="NCBI Taxonomy" id="1442369"/>
    <lineage>
        <taxon>Eukaryota</taxon>
        <taxon>Fungi</taxon>
        <taxon>Dikarya</taxon>
        <taxon>Ascomycota</taxon>
        <taxon>Pezizomycotina</taxon>
        <taxon>Eurotiomycetes</taxon>
        <taxon>Chaetothyriomycetidae</taxon>
        <taxon>Chaetothyriales</taxon>
        <taxon>Herpotrichiellaceae</taxon>
        <taxon>Rhinocladiella</taxon>
    </lineage>
</organism>
<evidence type="ECO:0000259" key="3">
    <source>
        <dbReference type="Pfam" id="PF24054"/>
    </source>
</evidence>
<feature type="compositionally biased region" description="Low complexity" evidence="1">
    <location>
        <begin position="408"/>
        <end position="421"/>
    </location>
</feature>
<feature type="region of interest" description="Disordered" evidence="1">
    <location>
        <begin position="674"/>
        <end position="720"/>
    </location>
</feature>
<dbReference type="EMBL" id="KN847476">
    <property type="protein sequence ID" value="KIX07858.1"/>
    <property type="molecule type" value="Genomic_DNA"/>
</dbReference>
<feature type="compositionally biased region" description="Basic and acidic residues" evidence="1">
    <location>
        <begin position="1242"/>
        <end position="1257"/>
    </location>
</feature>
<feature type="region of interest" description="Disordered" evidence="1">
    <location>
        <begin position="170"/>
        <end position="205"/>
    </location>
</feature>
<feature type="region of interest" description="Disordered" evidence="1">
    <location>
        <begin position="506"/>
        <end position="656"/>
    </location>
</feature>
<reference evidence="4 5" key="1">
    <citation type="submission" date="2015-01" db="EMBL/GenBank/DDBJ databases">
        <title>The Genome Sequence of Rhinocladiella mackenzie CBS 650.93.</title>
        <authorList>
            <consortium name="The Broad Institute Genomics Platform"/>
            <person name="Cuomo C."/>
            <person name="de Hoog S."/>
            <person name="Gorbushina A."/>
            <person name="Stielow B."/>
            <person name="Teixiera M."/>
            <person name="Abouelleil A."/>
            <person name="Chapman S.B."/>
            <person name="Priest M."/>
            <person name="Young S.K."/>
            <person name="Wortman J."/>
            <person name="Nusbaum C."/>
            <person name="Birren B."/>
        </authorList>
    </citation>
    <scope>NUCLEOTIDE SEQUENCE [LARGE SCALE GENOMIC DNA]</scope>
    <source>
        <strain evidence="4 5">CBS 650.93</strain>
    </source>
</reference>
<dbReference type="STRING" id="1442369.A0A0D2HBP4"/>
<dbReference type="VEuPathDB" id="FungiDB:Z518_02512"/>
<dbReference type="Proteomes" id="UP000053617">
    <property type="component" value="Unassembled WGS sequence"/>
</dbReference>
<feature type="region of interest" description="Disordered" evidence="1">
    <location>
        <begin position="882"/>
        <end position="901"/>
    </location>
</feature>
<feature type="compositionally biased region" description="Polar residues" evidence="1">
    <location>
        <begin position="1005"/>
        <end position="1014"/>
    </location>
</feature>
<feature type="compositionally biased region" description="Basic residues" evidence="1">
    <location>
        <begin position="1282"/>
        <end position="1291"/>
    </location>
</feature>
<feature type="compositionally biased region" description="Basic and acidic residues" evidence="1">
    <location>
        <begin position="611"/>
        <end position="624"/>
    </location>
</feature>
<feature type="compositionally biased region" description="Polar residues" evidence="1">
    <location>
        <begin position="572"/>
        <end position="584"/>
    </location>
</feature>